<dbReference type="CDD" id="cd06239">
    <property type="entry name" value="M14-like"/>
    <property type="match status" value="1"/>
</dbReference>
<dbReference type="InterPro" id="IPR000834">
    <property type="entry name" value="Peptidase_M14"/>
</dbReference>
<gene>
    <name evidence="3" type="ORF">Q766_01175</name>
</gene>
<dbReference type="GO" id="GO:0008270">
    <property type="term" value="F:zinc ion binding"/>
    <property type="evidence" value="ECO:0007669"/>
    <property type="project" value="InterPro"/>
</dbReference>
<name>A0A0A2N2T0_9FLAO</name>
<comment type="similarity">
    <text evidence="1">Belongs to the peptidase M14 family.</text>
</comment>
<dbReference type="Gene3D" id="3.40.630.10">
    <property type="entry name" value="Zn peptidases"/>
    <property type="match status" value="1"/>
</dbReference>
<reference evidence="3 4" key="1">
    <citation type="submission" date="2013-09" db="EMBL/GenBank/DDBJ databases">
        <authorList>
            <person name="Zeng Z."/>
            <person name="Chen C."/>
        </authorList>
    </citation>
    <scope>NUCLEOTIDE SEQUENCE [LARGE SCALE GENOMIC DNA]</scope>
    <source>
        <strain evidence="3 4">WB 4.1-42</strain>
    </source>
</reference>
<proteinExistence type="inferred from homology"/>
<dbReference type="EMBL" id="JRLY01000001">
    <property type="protein sequence ID" value="KGO94755.1"/>
    <property type="molecule type" value="Genomic_DNA"/>
</dbReference>
<keyword evidence="4" id="KW-1185">Reference proteome</keyword>
<evidence type="ECO:0000259" key="2">
    <source>
        <dbReference type="PROSITE" id="PS52035"/>
    </source>
</evidence>
<evidence type="ECO:0000313" key="4">
    <source>
        <dbReference type="Proteomes" id="UP000030111"/>
    </source>
</evidence>
<dbReference type="STRING" id="1121898.GCA_000422725_00709"/>
<dbReference type="PROSITE" id="PS52035">
    <property type="entry name" value="PEPTIDASE_M14"/>
    <property type="match status" value="1"/>
</dbReference>
<organism evidence="3 4">
    <name type="scientific">Flavobacterium subsaxonicum WB 4.1-42 = DSM 21790</name>
    <dbReference type="NCBI Taxonomy" id="1121898"/>
    <lineage>
        <taxon>Bacteria</taxon>
        <taxon>Pseudomonadati</taxon>
        <taxon>Bacteroidota</taxon>
        <taxon>Flavobacteriia</taxon>
        <taxon>Flavobacteriales</taxon>
        <taxon>Flavobacteriaceae</taxon>
        <taxon>Flavobacterium</taxon>
    </lineage>
</organism>
<evidence type="ECO:0000256" key="1">
    <source>
        <dbReference type="PROSITE-ProRule" id="PRU01379"/>
    </source>
</evidence>
<dbReference type="Proteomes" id="UP000030111">
    <property type="component" value="Unassembled WGS sequence"/>
</dbReference>
<dbReference type="OrthoDB" id="1119199at2"/>
<dbReference type="RefSeq" id="WP_026992136.1">
    <property type="nucleotide sequence ID" value="NZ_JRLY01000001.1"/>
</dbReference>
<dbReference type="GO" id="GO:0006508">
    <property type="term" value="P:proteolysis"/>
    <property type="evidence" value="ECO:0007669"/>
    <property type="project" value="InterPro"/>
</dbReference>
<dbReference type="SUPFAM" id="SSF53187">
    <property type="entry name" value="Zn-dependent exopeptidases"/>
    <property type="match status" value="1"/>
</dbReference>
<feature type="domain" description="Peptidase M14" evidence="2">
    <location>
        <begin position="11"/>
        <end position="269"/>
    </location>
</feature>
<comment type="caution">
    <text evidence="3">The sequence shown here is derived from an EMBL/GenBank/DDBJ whole genome shotgun (WGS) entry which is preliminary data.</text>
</comment>
<evidence type="ECO:0000313" key="3">
    <source>
        <dbReference type="EMBL" id="KGO94755.1"/>
    </source>
</evidence>
<dbReference type="eggNOG" id="COG2866">
    <property type="taxonomic scope" value="Bacteria"/>
</dbReference>
<sequence>MNLEAIYSASKQNTLHGRYLTNTHIEPLLDNLKQHFKISVRGNSAFGKPIYDIVVGNGPTKIFMWSQMHGNEATTTKAIFDFLNFLTSDNAFAVTLKNNFTFLILPIVNPDGAELYTRENGNKVDLNRDSVNLTQPESIVLRRAFEEFAPDYAYNMHDQRTIFGVGDDAPKPATVSFLAPSYNDARDINNVRQKAINVIAAMNDTLQQFIPGQVGRFDDSFNINCIGDMFQSLNVPTVLFEAGHYQKDYEREKTRKFIFFALLSGFHAINENVIVLDKKQEYFNIPQNKIIFYDVMYKKVKINYENTEKITNFASQYKEVLFEKSVKFQAIIREIGNLDGYHAHEEFDCRGEEFVGIDNSKLPIIDEKADFLIGTDRKFVNGLEV</sequence>
<dbReference type="GO" id="GO:0004181">
    <property type="term" value="F:metallocarboxypeptidase activity"/>
    <property type="evidence" value="ECO:0007669"/>
    <property type="project" value="InterPro"/>
</dbReference>
<comment type="caution">
    <text evidence="1">Lacks conserved residue(s) required for the propagation of feature annotation.</text>
</comment>
<dbReference type="Pfam" id="PF00246">
    <property type="entry name" value="Peptidase_M14"/>
    <property type="match status" value="1"/>
</dbReference>
<protein>
    <submittedName>
        <fullName evidence="3">Peptidase M14</fullName>
    </submittedName>
</protein>
<accession>A0A0A2N2T0</accession>
<dbReference type="AlphaFoldDB" id="A0A0A2N2T0"/>